<dbReference type="AlphaFoldDB" id="A0A1V6NU52"/>
<evidence type="ECO:0000313" key="3">
    <source>
        <dbReference type="Proteomes" id="UP000191408"/>
    </source>
</evidence>
<sequence>MPTTRQKRKTGEALLPGLPEEKRPKSEKGAASTSGRKPAAKKGKQKQEEPPYVALANDLLRRGGELLRSGPPAVGQGFDPPRVWGHRDEPITDPAKLPEGWSLSETDLADDDVDGQITRCLRRIDEGILPDIFERRLQMYQQMKQEQIDMINSEPEGLSWEVVQRLDSLKKIKASFDELGNDSGNTPNVQAIMAAYRSGDLVWDENTVTYWAHGKLMAGPMEMDVKEFLAFSQEHGPHGVWVEGMDDYKPEPMNLFLTLRPVLFGHAMHHFTVSVRNPNTWKKNTWQHTINLTVLEDTGASAMKIFQQDRVNLERLSGASLPVIGTTSMSTAGGLVQADNVLLHVNMFHNGQAMLPRWIEIRACIGRQNPNTDPASVRLGGVWLHHMLYCLSAPDNTGNMHVGTNLQEILANLPPCIPASANPPPTPRRRI</sequence>
<dbReference type="Proteomes" id="UP000191408">
    <property type="component" value="Unassembled WGS sequence"/>
</dbReference>
<comment type="caution">
    <text evidence="2">The sequence shown here is derived from an EMBL/GenBank/DDBJ whole genome shotgun (WGS) entry which is preliminary data.</text>
</comment>
<organism evidence="2 3">
    <name type="scientific">Penicillium polonicum</name>
    <dbReference type="NCBI Taxonomy" id="60169"/>
    <lineage>
        <taxon>Eukaryota</taxon>
        <taxon>Fungi</taxon>
        <taxon>Dikarya</taxon>
        <taxon>Ascomycota</taxon>
        <taxon>Pezizomycotina</taxon>
        <taxon>Eurotiomycetes</taxon>
        <taxon>Eurotiomycetidae</taxon>
        <taxon>Eurotiales</taxon>
        <taxon>Aspergillaceae</taxon>
        <taxon>Penicillium</taxon>
    </lineage>
</organism>
<evidence type="ECO:0000313" key="2">
    <source>
        <dbReference type="EMBL" id="OQD68129.1"/>
    </source>
</evidence>
<dbReference type="STRING" id="60169.A0A1V6NU52"/>
<feature type="compositionally biased region" description="Basic and acidic residues" evidence="1">
    <location>
        <begin position="19"/>
        <end position="28"/>
    </location>
</feature>
<proteinExistence type="predicted"/>
<dbReference type="OrthoDB" id="4326688at2759"/>
<dbReference type="EMBL" id="MDYM01000003">
    <property type="protein sequence ID" value="OQD68129.1"/>
    <property type="molecule type" value="Genomic_DNA"/>
</dbReference>
<protein>
    <submittedName>
        <fullName evidence="2">Uncharacterized protein</fullName>
    </submittedName>
</protein>
<gene>
    <name evidence="2" type="ORF">PENPOL_c003G04394</name>
</gene>
<keyword evidence="3" id="KW-1185">Reference proteome</keyword>
<feature type="region of interest" description="Disordered" evidence="1">
    <location>
        <begin position="1"/>
        <end position="52"/>
    </location>
</feature>
<evidence type="ECO:0000256" key="1">
    <source>
        <dbReference type="SAM" id="MobiDB-lite"/>
    </source>
</evidence>
<name>A0A1V6NU52_PENPO</name>
<reference evidence="3" key="1">
    <citation type="journal article" date="2017" name="Nat. Microbiol.">
        <title>Global analysis of biosynthetic gene clusters reveals vast potential of secondary metabolite production in Penicillium species.</title>
        <authorList>
            <person name="Nielsen J.C."/>
            <person name="Grijseels S."/>
            <person name="Prigent S."/>
            <person name="Ji B."/>
            <person name="Dainat J."/>
            <person name="Nielsen K.F."/>
            <person name="Frisvad J.C."/>
            <person name="Workman M."/>
            <person name="Nielsen J."/>
        </authorList>
    </citation>
    <scope>NUCLEOTIDE SEQUENCE [LARGE SCALE GENOMIC DNA]</scope>
    <source>
        <strain evidence="3">IBT 4502</strain>
    </source>
</reference>
<accession>A0A1V6NU52</accession>